<reference evidence="2 3" key="1">
    <citation type="submission" date="2020-06" db="EMBL/GenBank/DDBJ databases">
        <title>Actinomadura xiongansis sp. nov., isolated from soil of Baiyangdian.</title>
        <authorList>
            <person name="Zhang X."/>
        </authorList>
    </citation>
    <scope>NUCLEOTIDE SEQUENCE [LARGE SCALE GENOMIC DNA]</scope>
    <source>
        <strain evidence="2 3">HBUM206468</strain>
    </source>
</reference>
<protein>
    <submittedName>
        <fullName evidence="2">DUF4158 domain-containing protein</fullName>
    </submittedName>
</protein>
<dbReference type="EMBL" id="JABVEC010000041">
    <property type="protein sequence ID" value="MBC6470438.1"/>
    <property type="molecule type" value="Genomic_DNA"/>
</dbReference>
<dbReference type="InterPro" id="IPR025296">
    <property type="entry name" value="DUF4158"/>
</dbReference>
<proteinExistence type="predicted"/>
<gene>
    <name evidence="2" type="ORF">HKK74_33855</name>
</gene>
<dbReference type="Proteomes" id="UP000805614">
    <property type="component" value="Unassembled WGS sequence"/>
</dbReference>
<name>A0ABR7M004_9ACTN</name>
<evidence type="ECO:0000313" key="2">
    <source>
        <dbReference type="EMBL" id="MBC6470438.1"/>
    </source>
</evidence>
<evidence type="ECO:0000259" key="1">
    <source>
        <dbReference type="Pfam" id="PF13700"/>
    </source>
</evidence>
<keyword evidence="3" id="KW-1185">Reference proteome</keyword>
<feature type="domain" description="DUF4158" evidence="1">
    <location>
        <begin position="5"/>
        <end position="51"/>
    </location>
</feature>
<organism evidence="2 3">
    <name type="scientific">Actinomadura alba</name>
    <dbReference type="NCBI Taxonomy" id="406431"/>
    <lineage>
        <taxon>Bacteria</taxon>
        <taxon>Bacillati</taxon>
        <taxon>Actinomycetota</taxon>
        <taxon>Actinomycetes</taxon>
        <taxon>Streptosporangiales</taxon>
        <taxon>Thermomonosporaceae</taxon>
        <taxon>Actinomadura</taxon>
    </lineage>
</organism>
<dbReference type="Pfam" id="PF13700">
    <property type="entry name" value="DUF4158"/>
    <property type="match status" value="1"/>
</dbReference>
<sequence>MPVDFLTDDEAAAYGRFAGAPSLADLERVFFLDDEDRALVERRRGEHMKLGSRFSW</sequence>
<accession>A0ABR7M004</accession>
<comment type="caution">
    <text evidence="2">The sequence shown here is derived from an EMBL/GenBank/DDBJ whole genome shotgun (WGS) entry which is preliminary data.</text>
</comment>
<evidence type="ECO:0000313" key="3">
    <source>
        <dbReference type="Proteomes" id="UP000805614"/>
    </source>
</evidence>